<dbReference type="GO" id="GO:0016020">
    <property type="term" value="C:membrane"/>
    <property type="evidence" value="ECO:0007669"/>
    <property type="project" value="InterPro"/>
</dbReference>
<dbReference type="Proteomes" id="UP000323142">
    <property type="component" value="Unassembled WGS sequence"/>
</dbReference>
<dbReference type="AlphaFoldDB" id="A0A5B2VZU7"/>
<organism evidence="2 3">
    <name type="scientific">Salinarimonas soli</name>
    <dbReference type="NCBI Taxonomy" id="1638099"/>
    <lineage>
        <taxon>Bacteria</taxon>
        <taxon>Pseudomonadati</taxon>
        <taxon>Pseudomonadota</taxon>
        <taxon>Alphaproteobacteria</taxon>
        <taxon>Hyphomicrobiales</taxon>
        <taxon>Salinarimonadaceae</taxon>
        <taxon>Salinarimonas</taxon>
    </lineage>
</organism>
<feature type="transmembrane region" description="Helical" evidence="1">
    <location>
        <begin position="33"/>
        <end position="55"/>
    </location>
</feature>
<dbReference type="RefSeq" id="WP_149815010.1">
    <property type="nucleotide sequence ID" value="NZ_VUOA01000001.1"/>
</dbReference>
<evidence type="ECO:0000313" key="2">
    <source>
        <dbReference type="EMBL" id="KAA2244354.1"/>
    </source>
</evidence>
<protein>
    <submittedName>
        <fullName evidence="2">DUF805 domain-containing protein</fullName>
    </submittedName>
</protein>
<dbReference type="InterPro" id="IPR008523">
    <property type="entry name" value="DUF805"/>
</dbReference>
<proteinExistence type="predicted"/>
<reference evidence="2 3" key="2">
    <citation type="submission" date="2019-09" db="EMBL/GenBank/DDBJ databases">
        <authorList>
            <person name="Jin C."/>
        </authorList>
    </citation>
    <scope>NUCLEOTIDE SEQUENCE [LARGE SCALE GENOMIC DNA]</scope>
    <source>
        <strain evidence="2 3">BN140002</strain>
    </source>
</reference>
<keyword evidence="1" id="KW-1133">Transmembrane helix</keyword>
<gene>
    <name evidence="2" type="ORF">F0L46_00195</name>
</gene>
<name>A0A5B2VZU7_9HYPH</name>
<reference evidence="2 3" key="1">
    <citation type="submission" date="2019-09" db="EMBL/GenBank/DDBJ databases">
        <title>Salinarimonas rosea gen. nov., sp. nov., a new member of the a-2 subgroup of the Proteobacteria.</title>
        <authorList>
            <person name="Liu J."/>
        </authorList>
    </citation>
    <scope>NUCLEOTIDE SEQUENCE [LARGE SCALE GENOMIC DNA]</scope>
    <source>
        <strain evidence="2 3">BN140002</strain>
    </source>
</reference>
<dbReference type="Pfam" id="PF05656">
    <property type="entry name" value="DUF805"/>
    <property type="match status" value="1"/>
</dbReference>
<keyword evidence="3" id="KW-1185">Reference proteome</keyword>
<sequence length="169" mass="18155">MQAAPMEEPERYRRPSAADIFLSFEGRLDRERWLGGVALLVLVVTGTFLATWRLAEAGLIGGTAREALRVFVQVFVLVPWTAMDWKRFHDLGHPGPLALICPGLYAGSRAWDTAVPAGLPGHEAVSAALSWLQVAVALWLAYALAYLAGSPEPNPYGAPPGPPSAPETP</sequence>
<comment type="caution">
    <text evidence="2">The sequence shown here is derived from an EMBL/GenBank/DDBJ whole genome shotgun (WGS) entry which is preliminary data.</text>
</comment>
<keyword evidence="1" id="KW-0472">Membrane</keyword>
<dbReference type="OrthoDB" id="9812349at2"/>
<keyword evidence="1" id="KW-0812">Transmembrane</keyword>
<accession>A0A5B2VZU7</accession>
<evidence type="ECO:0000256" key="1">
    <source>
        <dbReference type="SAM" id="Phobius"/>
    </source>
</evidence>
<dbReference type="EMBL" id="VUOA01000001">
    <property type="protein sequence ID" value="KAA2244354.1"/>
    <property type="molecule type" value="Genomic_DNA"/>
</dbReference>
<evidence type="ECO:0000313" key="3">
    <source>
        <dbReference type="Proteomes" id="UP000323142"/>
    </source>
</evidence>